<proteinExistence type="predicted"/>
<keyword evidence="2" id="KW-0238">DNA-binding</keyword>
<dbReference type="EMBL" id="PYLS01000005">
    <property type="protein sequence ID" value="PST83778.1"/>
    <property type="molecule type" value="Genomic_DNA"/>
</dbReference>
<evidence type="ECO:0000259" key="4">
    <source>
        <dbReference type="PROSITE" id="PS50043"/>
    </source>
</evidence>
<reference evidence="5 6" key="1">
    <citation type="submission" date="2018-03" db="EMBL/GenBank/DDBJ databases">
        <authorList>
            <person name="Keele B.F."/>
        </authorList>
    </citation>
    <scope>NUCLEOTIDE SEQUENCE [LARGE SCALE GENOMIC DNA]</scope>
    <source>
        <strain evidence="5 6">YL28-9</strain>
    </source>
</reference>
<dbReference type="CDD" id="cd06170">
    <property type="entry name" value="LuxR_C_like"/>
    <property type="match status" value="1"/>
</dbReference>
<dbReference type="InterPro" id="IPR036388">
    <property type="entry name" value="WH-like_DNA-bd_sf"/>
</dbReference>
<dbReference type="AlphaFoldDB" id="A0A2T3HMU8"/>
<dbReference type="InterPro" id="IPR016032">
    <property type="entry name" value="Sig_transdc_resp-reg_C-effctor"/>
</dbReference>
<organism evidence="5 6">
    <name type="scientific">Pedobacter yulinensis</name>
    <dbReference type="NCBI Taxonomy" id="2126353"/>
    <lineage>
        <taxon>Bacteria</taxon>
        <taxon>Pseudomonadati</taxon>
        <taxon>Bacteroidota</taxon>
        <taxon>Sphingobacteriia</taxon>
        <taxon>Sphingobacteriales</taxon>
        <taxon>Sphingobacteriaceae</taxon>
        <taxon>Pedobacter</taxon>
    </lineage>
</organism>
<dbReference type="Proteomes" id="UP000240912">
    <property type="component" value="Unassembled WGS sequence"/>
</dbReference>
<accession>A0A2T3HMU8</accession>
<evidence type="ECO:0000313" key="5">
    <source>
        <dbReference type="EMBL" id="PST83778.1"/>
    </source>
</evidence>
<dbReference type="PANTHER" id="PTHR44688:SF16">
    <property type="entry name" value="DNA-BINDING TRANSCRIPTIONAL ACTIVATOR DEVR_DOSR"/>
    <property type="match status" value="1"/>
</dbReference>
<dbReference type="PROSITE" id="PS50043">
    <property type="entry name" value="HTH_LUXR_2"/>
    <property type="match status" value="1"/>
</dbReference>
<evidence type="ECO:0000256" key="1">
    <source>
        <dbReference type="ARBA" id="ARBA00023015"/>
    </source>
</evidence>
<keyword evidence="6" id="KW-1185">Reference proteome</keyword>
<comment type="caution">
    <text evidence="5">The sequence shown here is derived from an EMBL/GenBank/DDBJ whole genome shotgun (WGS) entry which is preliminary data.</text>
</comment>
<evidence type="ECO:0000256" key="2">
    <source>
        <dbReference type="ARBA" id="ARBA00023125"/>
    </source>
</evidence>
<dbReference type="SUPFAM" id="SSF46894">
    <property type="entry name" value="C-terminal effector domain of the bipartite response regulators"/>
    <property type="match status" value="1"/>
</dbReference>
<protein>
    <recommendedName>
        <fullName evidence="4">HTH luxR-type domain-containing protein</fullName>
    </recommendedName>
</protein>
<keyword evidence="1" id="KW-0805">Transcription regulation</keyword>
<feature type="domain" description="HTH luxR-type" evidence="4">
    <location>
        <begin position="48"/>
        <end position="113"/>
    </location>
</feature>
<dbReference type="Pfam" id="PF00196">
    <property type="entry name" value="GerE"/>
    <property type="match status" value="1"/>
</dbReference>
<dbReference type="InterPro" id="IPR000792">
    <property type="entry name" value="Tscrpt_reg_LuxR_C"/>
</dbReference>
<sequence>MACARIFKWDDARNPELVLCNFSPMDTIHFIGNKAIRLQEEVEFRFQHEEEFERLTPRELEILKYFALSKSSAEIAETLFISEMTVKTHRKHIKKKLNIGSYFDLVQYARAFDLI</sequence>
<dbReference type="GO" id="GO:0003677">
    <property type="term" value="F:DNA binding"/>
    <property type="evidence" value="ECO:0007669"/>
    <property type="project" value="UniProtKB-KW"/>
</dbReference>
<dbReference type="GO" id="GO:0006355">
    <property type="term" value="P:regulation of DNA-templated transcription"/>
    <property type="evidence" value="ECO:0007669"/>
    <property type="project" value="InterPro"/>
</dbReference>
<dbReference type="SMART" id="SM00421">
    <property type="entry name" value="HTH_LUXR"/>
    <property type="match status" value="1"/>
</dbReference>
<evidence type="ECO:0000313" key="6">
    <source>
        <dbReference type="Proteomes" id="UP000240912"/>
    </source>
</evidence>
<keyword evidence="3" id="KW-0804">Transcription</keyword>
<dbReference type="OrthoDB" id="965844at2"/>
<name>A0A2T3HMU8_9SPHI</name>
<dbReference type="PANTHER" id="PTHR44688">
    <property type="entry name" value="DNA-BINDING TRANSCRIPTIONAL ACTIVATOR DEVR_DOSR"/>
    <property type="match status" value="1"/>
</dbReference>
<evidence type="ECO:0000256" key="3">
    <source>
        <dbReference type="ARBA" id="ARBA00023163"/>
    </source>
</evidence>
<dbReference type="Gene3D" id="1.10.10.10">
    <property type="entry name" value="Winged helix-like DNA-binding domain superfamily/Winged helix DNA-binding domain"/>
    <property type="match status" value="1"/>
</dbReference>
<gene>
    <name evidence="5" type="ORF">C7T94_09490</name>
</gene>
<dbReference type="PRINTS" id="PR00038">
    <property type="entry name" value="HTHLUXR"/>
</dbReference>